<dbReference type="AlphaFoldDB" id="A0AAW2Z088"/>
<feature type="compositionally biased region" description="Polar residues" evidence="1">
    <location>
        <begin position="182"/>
        <end position="197"/>
    </location>
</feature>
<dbReference type="Proteomes" id="UP001431209">
    <property type="component" value="Unassembled WGS sequence"/>
</dbReference>
<gene>
    <name evidence="2" type="ORF">AKO1_014438</name>
</gene>
<protein>
    <submittedName>
        <fullName evidence="2">Uncharacterized protein</fullName>
    </submittedName>
</protein>
<reference evidence="2 3" key="1">
    <citation type="submission" date="2024-03" db="EMBL/GenBank/DDBJ databases">
        <title>The Acrasis kona genome and developmental transcriptomes reveal deep origins of eukaryotic multicellular pathways.</title>
        <authorList>
            <person name="Sheikh S."/>
            <person name="Fu C.-J."/>
            <person name="Brown M.W."/>
            <person name="Baldauf S.L."/>
        </authorList>
    </citation>
    <scope>NUCLEOTIDE SEQUENCE [LARGE SCALE GENOMIC DNA]</scope>
    <source>
        <strain evidence="2 3">ATCC MYA-3509</strain>
    </source>
</reference>
<evidence type="ECO:0000256" key="1">
    <source>
        <dbReference type="SAM" id="MobiDB-lite"/>
    </source>
</evidence>
<sequence>MFESNHTLRELGKMSELNKEQIARRELKKHLNFDENGYHHEDDEDEHQDDGFIVRENQQQEDEEEEEDGNFKKSDFERNVNREEQSLKSIGKMNRLENLNHKKAFVSTKNKIKNFVSDSKDGQLLTVGDENVRYQDEDDQDDNNDDNDDVITEKDLRRDHTTEYKKHARMKTLTVGDRTRAHTSQSVLEPASRKSTQTPLNLLGVRSYTASVSPPRDVNRKRKLNDNSRRFNVQRRHFNNLPEEMNLNASSVQRPGKIVFLSYEQTDPEKTFVHKRNPVANYGKPISNAPLTLDISENKRNVNNSPQNKKKRNVSLLSMTKGS</sequence>
<evidence type="ECO:0000313" key="3">
    <source>
        <dbReference type="Proteomes" id="UP001431209"/>
    </source>
</evidence>
<proteinExistence type="predicted"/>
<feature type="region of interest" description="Disordered" evidence="1">
    <location>
        <begin position="298"/>
        <end position="323"/>
    </location>
</feature>
<feature type="region of interest" description="Disordered" evidence="1">
    <location>
        <begin position="132"/>
        <end position="197"/>
    </location>
</feature>
<feature type="compositionally biased region" description="Basic and acidic residues" evidence="1">
    <location>
        <begin position="151"/>
        <end position="165"/>
    </location>
</feature>
<feature type="compositionally biased region" description="Acidic residues" evidence="1">
    <location>
        <begin position="136"/>
        <end position="150"/>
    </location>
</feature>
<keyword evidence="3" id="KW-1185">Reference proteome</keyword>
<feature type="compositionally biased region" description="Acidic residues" evidence="1">
    <location>
        <begin position="59"/>
        <end position="68"/>
    </location>
</feature>
<comment type="caution">
    <text evidence="2">The sequence shown here is derived from an EMBL/GenBank/DDBJ whole genome shotgun (WGS) entry which is preliminary data.</text>
</comment>
<feature type="compositionally biased region" description="Basic and acidic residues" evidence="1">
    <location>
        <begin position="69"/>
        <end position="86"/>
    </location>
</feature>
<name>A0AAW2Z088_9EUKA</name>
<feature type="region of interest" description="Disordered" evidence="1">
    <location>
        <begin position="33"/>
        <end position="95"/>
    </location>
</feature>
<accession>A0AAW2Z088</accession>
<organism evidence="2 3">
    <name type="scientific">Acrasis kona</name>
    <dbReference type="NCBI Taxonomy" id="1008807"/>
    <lineage>
        <taxon>Eukaryota</taxon>
        <taxon>Discoba</taxon>
        <taxon>Heterolobosea</taxon>
        <taxon>Tetramitia</taxon>
        <taxon>Eutetramitia</taxon>
        <taxon>Acrasidae</taxon>
        <taxon>Acrasis</taxon>
    </lineage>
</organism>
<dbReference type="EMBL" id="JAOPGA020000870">
    <property type="protein sequence ID" value="KAL0482536.1"/>
    <property type="molecule type" value="Genomic_DNA"/>
</dbReference>
<evidence type="ECO:0000313" key="2">
    <source>
        <dbReference type="EMBL" id="KAL0482536.1"/>
    </source>
</evidence>